<feature type="non-terminal residue" evidence="3">
    <location>
        <position position="1"/>
    </location>
</feature>
<sequence>ISFDWSGVRCLNQSSPHSLPNALKQAGLNLEGDADEQLLIYIPFNQIIKLHSFAIKGPEEEEGPKTGKVFFSNNINDFPPSDTAELTEENIKGKPVVLKYVGKRGFCVFIILTQQNHNLDRSYLLYIEETTDMKGLKKIEDHLSKQKGYNQFITLISSLLLLCETKYKLNNIIPPPRFESHYFRLIFTLTKPGINLVTAYGMLRRHYGSGNVEKAGLVHTQVKTLTALTGKGLKAIRPD</sequence>
<dbReference type="InterPro" id="IPR010400">
    <property type="entry name" value="PITH_dom"/>
</dbReference>
<comment type="caution">
    <text evidence="3">The sequence shown here is derived from an EMBL/GenBank/DDBJ whole genome shotgun (WGS) entry which is preliminary data.</text>
</comment>
<keyword evidence="4" id="KW-1185">Reference proteome</keyword>
<comment type="similarity">
    <text evidence="1">Belongs to the PITHD1 family.</text>
</comment>
<name>A0ABQ7BCS6_BRACR</name>
<dbReference type="Pfam" id="PF06201">
    <property type="entry name" value="PITH"/>
    <property type="match status" value="1"/>
</dbReference>
<dbReference type="Proteomes" id="UP000266723">
    <property type="component" value="Unassembled WGS sequence"/>
</dbReference>
<organism evidence="3 4">
    <name type="scientific">Brassica cretica</name>
    <name type="common">Mustard</name>
    <dbReference type="NCBI Taxonomy" id="69181"/>
    <lineage>
        <taxon>Eukaryota</taxon>
        <taxon>Viridiplantae</taxon>
        <taxon>Streptophyta</taxon>
        <taxon>Embryophyta</taxon>
        <taxon>Tracheophyta</taxon>
        <taxon>Spermatophyta</taxon>
        <taxon>Magnoliopsida</taxon>
        <taxon>eudicotyledons</taxon>
        <taxon>Gunneridae</taxon>
        <taxon>Pentapetalae</taxon>
        <taxon>rosids</taxon>
        <taxon>malvids</taxon>
        <taxon>Brassicales</taxon>
        <taxon>Brassicaceae</taxon>
        <taxon>Brassiceae</taxon>
        <taxon>Brassica</taxon>
    </lineage>
</organism>
<reference evidence="3 4" key="1">
    <citation type="journal article" date="2020" name="BMC Genomics">
        <title>Intraspecific diversification of the crop wild relative Brassica cretica Lam. using demographic model selection.</title>
        <authorList>
            <person name="Kioukis A."/>
            <person name="Michalopoulou V.A."/>
            <person name="Briers L."/>
            <person name="Pirintsos S."/>
            <person name="Studholme D.J."/>
            <person name="Pavlidis P."/>
            <person name="Sarris P.F."/>
        </authorList>
    </citation>
    <scope>NUCLEOTIDE SEQUENCE [LARGE SCALE GENOMIC DNA]</scope>
    <source>
        <strain evidence="4">cv. PFS-1207/04</strain>
    </source>
</reference>
<evidence type="ECO:0000256" key="1">
    <source>
        <dbReference type="ARBA" id="ARBA00025788"/>
    </source>
</evidence>
<accession>A0ABQ7BCS6</accession>
<dbReference type="InterPro" id="IPR045099">
    <property type="entry name" value="PITH1-like"/>
</dbReference>
<dbReference type="PANTHER" id="PTHR12175">
    <property type="entry name" value="AD039 HT014 THIOREDOXIN FAMILY TRP26"/>
    <property type="match status" value="1"/>
</dbReference>
<evidence type="ECO:0000313" key="4">
    <source>
        <dbReference type="Proteomes" id="UP000266723"/>
    </source>
</evidence>
<proteinExistence type="inferred from homology"/>
<dbReference type="Gene3D" id="2.60.120.470">
    <property type="entry name" value="PITH domain"/>
    <property type="match status" value="1"/>
</dbReference>
<feature type="domain" description="PITH" evidence="2">
    <location>
        <begin position="1"/>
        <end position="181"/>
    </location>
</feature>
<dbReference type="InterPro" id="IPR008979">
    <property type="entry name" value="Galactose-bd-like_sf"/>
</dbReference>
<evidence type="ECO:0000313" key="3">
    <source>
        <dbReference type="EMBL" id="KAF3530033.1"/>
    </source>
</evidence>
<dbReference type="InterPro" id="IPR037047">
    <property type="entry name" value="PITH_dom_sf"/>
</dbReference>
<protein>
    <recommendedName>
        <fullName evidence="2">PITH domain-containing protein</fullName>
    </recommendedName>
</protein>
<dbReference type="SUPFAM" id="SSF49785">
    <property type="entry name" value="Galactose-binding domain-like"/>
    <property type="match status" value="1"/>
</dbReference>
<dbReference type="EMBL" id="QGKV02001507">
    <property type="protein sequence ID" value="KAF3530033.1"/>
    <property type="molecule type" value="Genomic_DNA"/>
</dbReference>
<dbReference type="PANTHER" id="PTHR12175:SF5">
    <property type="entry name" value="OS03G0795500 PROTEIN"/>
    <property type="match status" value="1"/>
</dbReference>
<dbReference type="PROSITE" id="PS51532">
    <property type="entry name" value="PITH"/>
    <property type="match status" value="1"/>
</dbReference>
<gene>
    <name evidence="3" type="ORF">DY000_02038626</name>
</gene>
<evidence type="ECO:0000259" key="2">
    <source>
        <dbReference type="PROSITE" id="PS51532"/>
    </source>
</evidence>